<proteinExistence type="predicted"/>
<dbReference type="HOGENOM" id="CLU_2216301_0_0_1"/>
<evidence type="ECO:0000313" key="2">
    <source>
        <dbReference type="Proteomes" id="UP000001056"/>
    </source>
</evidence>
<evidence type="ECO:0000313" key="1">
    <source>
        <dbReference type="EMBL" id="EAQ91592.1"/>
    </source>
</evidence>
<dbReference type="OrthoDB" id="10404888at2759"/>
<organism evidence="1 2">
    <name type="scientific">Chaetomium globosum (strain ATCC 6205 / CBS 148.51 / DSM 1962 / NBRC 6347 / NRRL 1970)</name>
    <name type="common">Soil fungus</name>
    <dbReference type="NCBI Taxonomy" id="306901"/>
    <lineage>
        <taxon>Eukaryota</taxon>
        <taxon>Fungi</taxon>
        <taxon>Dikarya</taxon>
        <taxon>Ascomycota</taxon>
        <taxon>Pezizomycotina</taxon>
        <taxon>Sordariomycetes</taxon>
        <taxon>Sordariomycetidae</taxon>
        <taxon>Sordariales</taxon>
        <taxon>Chaetomiaceae</taxon>
        <taxon>Chaetomium</taxon>
    </lineage>
</organism>
<accession>Q2H8C7</accession>
<protein>
    <submittedName>
        <fullName evidence="1">Uncharacterized protein</fullName>
    </submittedName>
</protein>
<dbReference type="GeneID" id="4388532"/>
<gene>
    <name evidence="1" type="ORF">CHGG_03527</name>
</gene>
<dbReference type="AlphaFoldDB" id="Q2H8C7"/>
<dbReference type="EMBL" id="CH408030">
    <property type="protein sequence ID" value="EAQ91592.1"/>
    <property type="molecule type" value="Genomic_DNA"/>
</dbReference>
<dbReference type="VEuPathDB" id="FungiDB:CHGG_03527"/>
<sequence length="121" mass="14019">MHPSDGPGQSLDQEMLHDAVLKETCHVERDGMWARSRMEPRFWERVRTSTPWARDLDFQTIRTLALGLTQAAWAHFKNPKFDRKGKRRPCCKLAVASLRFSSDIGTYEDHLNQERPVALVL</sequence>
<dbReference type="InParanoid" id="Q2H8C7"/>
<dbReference type="RefSeq" id="XP_001230043.1">
    <property type="nucleotide sequence ID" value="XM_001230042.1"/>
</dbReference>
<dbReference type="Proteomes" id="UP000001056">
    <property type="component" value="Unassembled WGS sequence"/>
</dbReference>
<keyword evidence="2" id="KW-1185">Reference proteome</keyword>
<reference evidence="2" key="1">
    <citation type="journal article" date="2015" name="Genome Announc.">
        <title>Draft genome sequence of the cellulolytic fungus Chaetomium globosum.</title>
        <authorList>
            <person name="Cuomo C.A."/>
            <person name="Untereiner W.A."/>
            <person name="Ma L.-J."/>
            <person name="Grabherr M."/>
            <person name="Birren B.W."/>
        </authorList>
    </citation>
    <scope>NUCLEOTIDE SEQUENCE [LARGE SCALE GENOMIC DNA]</scope>
    <source>
        <strain evidence="2">ATCC 6205 / CBS 148.51 / DSM 1962 / NBRC 6347 / NRRL 1970</strain>
    </source>
</reference>
<name>Q2H8C7_CHAGB</name>
<dbReference type="eggNOG" id="ENOG502RJ3A">
    <property type="taxonomic scope" value="Eukaryota"/>
</dbReference>